<dbReference type="AlphaFoldDB" id="A0A1W1YQH4"/>
<reference evidence="6 7" key="1">
    <citation type="submission" date="2017-04" db="EMBL/GenBank/DDBJ databases">
        <authorList>
            <person name="Afonso C.L."/>
            <person name="Miller P.J."/>
            <person name="Scott M.A."/>
            <person name="Spackman E."/>
            <person name="Goraichik I."/>
            <person name="Dimitrov K.M."/>
            <person name="Suarez D.L."/>
            <person name="Swayne D.E."/>
        </authorList>
    </citation>
    <scope>NUCLEOTIDE SEQUENCE [LARGE SCALE GENOMIC DNA]</scope>
    <source>
        <strain evidence="6 7">DSM 12816</strain>
    </source>
</reference>
<keyword evidence="7" id="KW-1185">Reference proteome</keyword>
<gene>
    <name evidence="6" type="ORF">SAMN02745168_0627</name>
</gene>
<evidence type="ECO:0000256" key="3">
    <source>
        <dbReference type="ARBA" id="ARBA00038412"/>
    </source>
</evidence>
<dbReference type="CDD" id="cd00085">
    <property type="entry name" value="HNHc"/>
    <property type="match status" value="1"/>
</dbReference>
<sequence length="161" mass="18480">MKCEDCVWCHYKETGVLFCPMPKCFYEKPDTSSEGEIMPSRSLHFCAHSGCFELTTNKYCAEHADQDRCDRNDRDRMRGSAAERGYNARWQKARDGFLAKHPLCESCMQSGKLVPATVVDHIKPHKGDKALFWDSSNWQALCKRCHDIKTAKENGRWGRGV</sequence>
<dbReference type="PANTHER" id="PTHR41286:SF1">
    <property type="entry name" value="HNH NUCLEASE YAJD-RELATED"/>
    <property type="match status" value="1"/>
</dbReference>
<dbReference type="Proteomes" id="UP000192790">
    <property type="component" value="Unassembled WGS sequence"/>
</dbReference>
<comment type="similarity">
    <text evidence="3">Belongs to the HNH nuclease family.</text>
</comment>
<keyword evidence="1" id="KW-0540">Nuclease</keyword>
<name>A0A1W1YQH4_9FIRM</name>
<dbReference type="GO" id="GO:0016787">
    <property type="term" value="F:hydrolase activity"/>
    <property type="evidence" value="ECO:0007669"/>
    <property type="project" value="UniProtKB-KW"/>
</dbReference>
<accession>A0A1W1YQH4</accession>
<evidence type="ECO:0000256" key="1">
    <source>
        <dbReference type="ARBA" id="ARBA00022722"/>
    </source>
</evidence>
<evidence type="ECO:0000259" key="5">
    <source>
        <dbReference type="SMART" id="SM00507"/>
    </source>
</evidence>
<dbReference type="InterPro" id="IPR003615">
    <property type="entry name" value="HNH_nuc"/>
</dbReference>
<evidence type="ECO:0000256" key="2">
    <source>
        <dbReference type="ARBA" id="ARBA00022801"/>
    </source>
</evidence>
<dbReference type="GO" id="GO:0003676">
    <property type="term" value="F:nucleic acid binding"/>
    <property type="evidence" value="ECO:0007669"/>
    <property type="project" value="InterPro"/>
</dbReference>
<evidence type="ECO:0000313" key="7">
    <source>
        <dbReference type="Proteomes" id="UP000192790"/>
    </source>
</evidence>
<evidence type="ECO:0000313" key="6">
    <source>
        <dbReference type="EMBL" id="SMC38403.1"/>
    </source>
</evidence>
<dbReference type="InterPro" id="IPR002711">
    <property type="entry name" value="HNH"/>
</dbReference>
<dbReference type="Pfam" id="PF01844">
    <property type="entry name" value="HNH"/>
    <property type="match status" value="1"/>
</dbReference>
<evidence type="ECO:0000256" key="4">
    <source>
        <dbReference type="ARBA" id="ARBA00040194"/>
    </source>
</evidence>
<dbReference type="Gene3D" id="1.10.30.50">
    <property type="match status" value="1"/>
</dbReference>
<keyword evidence="2" id="KW-0378">Hydrolase</keyword>
<organism evidence="6 7">
    <name type="scientific">Papillibacter cinnamivorans DSM 12816</name>
    <dbReference type="NCBI Taxonomy" id="1122930"/>
    <lineage>
        <taxon>Bacteria</taxon>
        <taxon>Bacillati</taxon>
        <taxon>Bacillota</taxon>
        <taxon>Clostridia</taxon>
        <taxon>Eubacteriales</taxon>
        <taxon>Oscillospiraceae</taxon>
        <taxon>Papillibacter</taxon>
    </lineage>
</organism>
<protein>
    <recommendedName>
        <fullName evidence="4">Putative HNH nuclease YajD</fullName>
    </recommendedName>
</protein>
<dbReference type="SMART" id="SM00507">
    <property type="entry name" value="HNHc"/>
    <property type="match status" value="1"/>
</dbReference>
<dbReference type="STRING" id="1122930.SAMN02745168_0627"/>
<dbReference type="GO" id="GO:0004519">
    <property type="term" value="F:endonuclease activity"/>
    <property type="evidence" value="ECO:0007669"/>
    <property type="project" value="InterPro"/>
</dbReference>
<dbReference type="GO" id="GO:0008270">
    <property type="term" value="F:zinc ion binding"/>
    <property type="evidence" value="ECO:0007669"/>
    <property type="project" value="InterPro"/>
</dbReference>
<proteinExistence type="inferred from homology"/>
<dbReference type="EMBL" id="FWXW01000001">
    <property type="protein sequence ID" value="SMC38403.1"/>
    <property type="molecule type" value="Genomic_DNA"/>
</dbReference>
<dbReference type="PANTHER" id="PTHR41286">
    <property type="entry name" value="HNH NUCLEASE YAJD-RELATED"/>
    <property type="match status" value="1"/>
</dbReference>
<dbReference type="GO" id="GO:0005829">
    <property type="term" value="C:cytosol"/>
    <property type="evidence" value="ECO:0007669"/>
    <property type="project" value="TreeGrafter"/>
</dbReference>
<feature type="domain" description="HNH nuclease" evidence="5">
    <location>
        <begin position="92"/>
        <end position="147"/>
    </location>
</feature>